<evidence type="ECO:0000313" key="3">
    <source>
        <dbReference type="Proteomes" id="UP001596398"/>
    </source>
</evidence>
<organism evidence="2 3">
    <name type="scientific">Halosegnis marinus</name>
    <dbReference type="NCBI Taxonomy" id="3034023"/>
    <lineage>
        <taxon>Archaea</taxon>
        <taxon>Methanobacteriati</taxon>
        <taxon>Methanobacteriota</taxon>
        <taxon>Stenosarchaea group</taxon>
        <taxon>Halobacteria</taxon>
        <taxon>Halobacteriales</taxon>
        <taxon>Natronomonadaceae</taxon>
        <taxon>Halosegnis</taxon>
    </lineage>
</organism>
<evidence type="ECO:0008006" key="4">
    <source>
        <dbReference type="Google" id="ProtNLM"/>
    </source>
</evidence>
<dbReference type="RefSeq" id="WP_276234399.1">
    <property type="nucleotide sequence ID" value="NZ_CP119802.1"/>
</dbReference>
<accession>A0ABD5ZRZ5</accession>
<proteinExistence type="predicted"/>
<feature type="compositionally biased region" description="Low complexity" evidence="1">
    <location>
        <begin position="27"/>
        <end position="38"/>
    </location>
</feature>
<feature type="region of interest" description="Disordered" evidence="1">
    <location>
        <begin position="20"/>
        <end position="45"/>
    </location>
</feature>
<dbReference type="EMBL" id="JBHTAP010000001">
    <property type="protein sequence ID" value="MFC7236241.1"/>
    <property type="molecule type" value="Genomic_DNA"/>
</dbReference>
<name>A0ABD5ZRZ5_9EURY</name>
<dbReference type="AlphaFoldDB" id="A0ABD5ZRZ5"/>
<dbReference type="GeneID" id="79267952"/>
<keyword evidence="3" id="KW-1185">Reference proteome</keyword>
<dbReference type="Proteomes" id="UP001596398">
    <property type="component" value="Unassembled WGS sequence"/>
</dbReference>
<protein>
    <recommendedName>
        <fullName evidence="4">Lipoprotein</fullName>
    </recommendedName>
</protein>
<evidence type="ECO:0000256" key="1">
    <source>
        <dbReference type="SAM" id="MobiDB-lite"/>
    </source>
</evidence>
<comment type="caution">
    <text evidence="2">The sequence shown here is derived from an EMBL/GenBank/DDBJ whole genome shotgun (WGS) entry which is preliminary data.</text>
</comment>
<gene>
    <name evidence="2" type="ORF">ACFQJ4_13030</name>
</gene>
<sequence>MYRRLLVAVLVVLAGCGAAVPGGGEQTPSETATAAPVPTTTPAPTPDPVVYPPGLADDGVNATALAAATRASLSGTEFALQYDRREARPEPSLGAVYVGPRVQVRAGAPDRYVVNRSLVTERGGGLSIETFRNATYVNGSRATTLTRNGTETSAAGPDAEGVPSRLAGSLVARYLAVETAEVTVFENGTALVQGEGGGPANASDYSVTAVVAPDGTVLRLDALYVENDRVQFATVRIEGATFEPPGWAPNGTNATA</sequence>
<dbReference type="PROSITE" id="PS51257">
    <property type="entry name" value="PROKAR_LIPOPROTEIN"/>
    <property type="match status" value="1"/>
</dbReference>
<reference evidence="2 3" key="1">
    <citation type="journal article" date="2019" name="Int. J. Syst. Evol. Microbiol.">
        <title>The Global Catalogue of Microorganisms (GCM) 10K type strain sequencing project: providing services to taxonomists for standard genome sequencing and annotation.</title>
        <authorList>
            <consortium name="The Broad Institute Genomics Platform"/>
            <consortium name="The Broad Institute Genome Sequencing Center for Infectious Disease"/>
            <person name="Wu L."/>
            <person name="Ma J."/>
        </authorList>
    </citation>
    <scope>NUCLEOTIDE SEQUENCE [LARGE SCALE GENOMIC DNA]</scope>
    <source>
        <strain evidence="2 3">DT85</strain>
    </source>
</reference>
<evidence type="ECO:0000313" key="2">
    <source>
        <dbReference type="EMBL" id="MFC7236241.1"/>
    </source>
</evidence>